<name>A0ABV7F1J1_9BURK</name>
<organism evidence="2 3">
    <name type="scientific">Undibacterium arcticum</name>
    <dbReference type="NCBI Taxonomy" id="1762892"/>
    <lineage>
        <taxon>Bacteria</taxon>
        <taxon>Pseudomonadati</taxon>
        <taxon>Pseudomonadota</taxon>
        <taxon>Betaproteobacteria</taxon>
        <taxon>Burkholderiales</taxon>
        <taxon>Oxalobacteraceae</taxon>
        <taxon>Undibacterium</taxon>
    </lineage>
</organism>
<evidence type="ECO:0000256" key="1">
    <source>
        <dbReference type="SAM" id="MobiDB-lite"/>
    </source>
</evidence>
<feature type="region of interest" description="Disordered" evidence="1">
    <location>
        <begin position="287"/>
        <end position="331"/>
    </location>
</feature>
<feature type="compositionally biased region" description="Polar residues" evidence="1">
    <location>
        <begin position="130"/>
        <end position="159"/>
    </location>
</feature>
<accession>A0ABV7F1J1</accession>
<protein>
    <submittedName>
        <fullName evidence="2">YdaU family protein</fullName>
    </submittedName>
</protein>
<evidence type="ECO:0000313" key="2">
    <source>
        <dbReference type="EMBL" id="MFC3107415.1"/>
    </source>
</evidence>
<dbReference type="Pfam" id="PF07120">
    <property type="entry name" value="DUF1376"/>
    <property type="match status" value="1"/>
</dbReference>
<dbReference type="Proteomes" id="UP001595530">
    <property type="component" value="Unassembled WGS sequence"/>
</dbReference>
<keyword evidence="3" id="KW-1185">Reference proteome</keyword>
<comment type="caution">
    <text evidence="2">The sequence shown here is derived from an EMBL/GenBank/DDBJ whole genome shotgun (WGS) entry which is preliminary data.</text>
</comment>
<gene>
    <name evidence="2" type="ORF">ACFOFO_05495</name>
</gene>
<sequence>MNYYSFHIGDFRSGTVNMTRQARWIYRDMLDVCYDTEQPLPLDLDVLCDQIGVDTDDERRMVERLLRFKFIKADAGYTHEVCERVIADYHKKAVIAQSNGKLGGRPKKATANQKEPSGFQSGSDPVATGNPAQTGSEANQEPVTNNQEPINTQQEPTGSNEEKPRGVTAVDLSIAMRKNGVQSQPADPRLIAMAGQGVTPETVEAACAEAKRSKPGESVGVGYVAKILERWAKDADALKAQGAAAPTKSAGAWWLSDASIMAKGAEFGMTPNPGEQMQQFKGRIEAAINNGGKPPVPRAAPTISIVPNEPKGRKPEGMAPLKNLVKQREQA</sequence>
<dbReference type="RefSeq" id="WP_390323038.1">
    <property type="nucleotide sequence ID" value="NZ_JBHRTP010000013.1"/>
</dbReference>
<proteinExistence type="predicted"/>
<dbReference type="InterPro" id="IPR010781">
    <property type="entry name" value="DUF1376"/>
</dbReference>
<evidence type="ECO:0000313" key="3">
    <source>
        <dbReference type="Proteomes" id="UP001595530"/>
    </source>
</evidence>
<feature type="compositionally biased region" description="Polar residues" evidence="1">
    <location>
        <begin position="110"/>
        <end position="123"/>
    </location>
</feature>
<dbReference type="EMBL" id="JBHRTP010000013">
    <property type="protein sequence ID" value="MFC3107415.1"/>
    <property type="molecule type" value="Genomic_DNA"/>
</dbReference>
<feature type="region of interest" description="Disordered" evidence="1">
    <location>
        <begin position="100"/>
        <end position="165"/>
    </location>
</feature>
<reference evidence="3" key="1">
    <citation type="journal article" date="2019" name="Int. J. Syst. Evol. Microbiol.">
        <title>The Global Catalogue of Microorganisms (GCM) 10K type strain sequencing project: providing services to taxonomists for standard genome sequencing and annotation.</title>
        <authorList>
            <consortium name="The Broad Institute Genomics Platform"/>
            <consortium name="The Broad Institute Genome Sequencing Center for Infectious Disease"/>
            <person name="Wu L."/>
            <person name="Ma J."/>
        </authorList>
    </citation>
    <scope>NUCLEOTIDE SEQUENCE [LARGE SCALE GENOMIC DNA]</scope>
    <source>
        <strain evidence="3">KCTC 42986</strain>
    </source>
</reference>